<keyword evidence="4" id="KW-1185">Reference proteome</keyword>
<evidence type="ECO:0000313" key="4">
    <source>
        <dbReference type="Proteomes" id="UP000799291"/>
    </source>
</evidence>
<organism evidence="3 4">
    <name type="scientific">Lentithecium fluviatile CBS 122367</name>
    <dbReference type="NCBI Taxonomy" id="1168545"/>
    <lineage>
        <taxon>Eukaryota</taxon>
        <taxon>Fungi</taxon>
        <taxon>Dikarya</taxon>
        <taxon>Ascomycota</taxon>
        <taxon>Pezizomycotina</taxon>
        <taxon>Dothideomycetes</taxon>
        <taxon>Pleosporomycetidae</taxon>
        <taxon>Pleosporales</taxon>
        <taxon>Massarineae</taxon>
        <taxon>Lentitheciaceae</taxon>
        <taxon>Lentithecium</taxon>
    </lineage>
</organism>
<feature type="compositionally biased region" description="Polar residues" evidence="1">
    <location>
        <begin position="231"/>
        <end position="244"/>
    </location>
</feature>
<evidence type="ECO:0000256" key="1">
    <source>
        <dbReference type="SAM" id="MobiDB-lite"/>
    </source>
</evidence>
<feature type="compositionally biased region" description="Low complexity" evidence="1">
    <location>
        <begin position="219"/>
        <end position="230"/>
    </location>
</feature>
<keyword evidence="2" id="KW-0732">Signal</keyword>
<sequence>MTPILSTVLFASAAAASITTSIWLPGSPSDSENYEFKASVVGAEGDQVTLAVQIDDGYYTDSTETITFHGSTAFENVVTTTDSYGDYEGDLTISYGCSKQGNRPVCVYSSNGPVAWSSYCEMYTDYTDVVTSTMTYTYDSPASTVEQVETISFNDVIPGFCRTGSLLPESYAINTVSVRASQVQTYAITITAGEEKLSATAGATPTNSGASATTTGNVTPTGSPSGSNSTIPASSPTTGGPAQQTSNAAAMVTVAPALAGLGALVAALL</sequence>
<gene>
    <name evidence="3" type="ORF">K458DRAFT_418683</name>
</gene>
<feature type="region of interest" description="Disordered" evidence="1">
    <location>
        <begin position="200"/>
        <end position="244"/>
    </location>
</feature>
<dbReference type="OrthoDB" id="3776815at2759"/>
<dbReference type="AlphaFoldDB" id="A0A6G1IZJ8"/>
<feature type="chain" id="PRO_5026162714" evidence="2">
    <location>
        <begin position="16"/>
        <end position="269"/>
    </location>
</feature>
<accession>A0A6G1IZJ8</accession>
<proteinExistence type="predicted"/>
<dbReference type="Proteomes" id="UP000799291">
    <property type="component" value="Unassembled WGS sequence"/>
</dbReference>
<protein>
    <submittedName>
        <fullName evidence="3">Uncharacterized protein</fullName>
    </submittedName>
</protein>
<feature type="compositionally biased region" description="Polar residues" evidence="1">
    <location>
        <begin position="201"/>
        <end position="218"/>
    </location>
</feature>
<evidence type="ECO:0000256" key="2">
    <source>
        <dbReference type="SAM" id="SignalP"/>
    </source>
</evidence>
<dbReference type="EMBL" id="MU005583">
    <property type="protein sequence ID" value="KAF2683696.1"/>
    <property type="molecule type" value="Genomic_DNA"/>
</dbReference>
<reference evidence="3" key="1">
    <citation type="journal article" date="2020" name="Stud. Mycol.">
        <title>101 Dothideomycetes genomes: a test case for predicting lifestyles and emergence of pathogens.</title>
        <authorList>
            <person name="Haridas S."/>
            <person name="Albert R."/>
            <person name="Binder M."/>
            <person name="Bloem J."/>
            <person name="Labutti K."/>
            <person name="Salamov A."/>
            <person name="Andreopoulos B."/>
            <person name="Baker S."/>
            <person name="Barry K."/>
            <person name="Bills G."/>
            <person name="Bluhm B."/>
            <person name="Cannon C."/>
            <person name="Castanera R."/>
            <person name="Culley D."/>
            <person name="Daum C."/>
            <person name="Ezra D."/>
            <person name="Gonzalez J."/>
            <person name="Henrissat B."/>
            <person name="Kuo A."/>
            <person name="Liang C."/>
            <person name="Lipzen A."/>
            <person name="Lutzoni F."/>
            <person name="Magnuson J."/>
            <person name="Mondo S."/>
            <person name="Nolan M."/>
            <person name="Ohm R."/>
            <person name="Pangilinan J."/>
            <person name="Park H.-J."/>
            <person name="Ramirez L."/>
            <person name="Alfaro M."/>
            <person name="Sun H."/>
            <person name="Tritt A."/>
            <person name="Yoshinaga Y."/>
            <person name="Zwiers L.-H."/>
            <person name="Turgeon B."/>
            <person name="Goodwin S."/>
            <person name="Spatafora J."/>
            <person name="Crous P."/>
            <person name="Grigoriev I."/>
        </authorList>
    </citation>
    <scope>NUCLEOTIDE SEQUENCE</scope>
    <source>
        <strain evidence="3">CBS 122367</strain>
    </source>
</reference>
<name>A0A6G1IZJ8_9PLEO</name>
<feature type="signal peptide" evidence="2">
    <location>
        <begin position="1"/>
        <end position="15"/>
    </location>
</feature>
<evidence type="ECO:0000313" key="3">
    <source>
        <dbReference type="EMBL" id="KAF2683696.1"/>
    </source>
</evidence>